<sequence>MPTFSNPAVATAFRDPTGSFAGTDVRIALPLTRNLLNEVLAARPSGTPITELYIDPEAGNQFRVHLAANAPVVGRVTRRITLVPGPAVTFPAQPWLQFAITDGLKFFDKPLINLVQGQVERRLPKGVDVSSSRIRIHVPALMTHLGYQAFVPLLHKIQITSEANRLQLHLHLLAAPERSEHPRPPLTP</sequence>
<protein>
    <recommendedName>
        <fullName evidence="3">DUF4403 family protein</fullName>
    </recommendedName>
</protein>
<reference evidence="1" key="1">
    <citation type="submission" date="2021-12" db="EMBL/GenBank/DDBJ databases">
        <authorList>
            <person name="Rodrigo-Torres L."/>
            <person name="Arahal R. D."/>
            <person name="Lucena T."/>
        </authorList>
    </citation>
    <scope>NUCLEOTIDE SEQUENCE</scope>
    <source>
        <strain evidence="1">CECT 8419</strain>
    </source>
</reference>
<dbReference type="EMBL" id="CAKLPZ010000001">
    <property type="protein sequence ID" value="CAH0999501.1"/>
    <property type="molecule type" value="Genomic_DNA"/>
</dbReference>
<dbReference type="RefSeq" id="WP_238749681.1">
    <property type="nucleotide sequence ID" value="NZ_CAKLPZ010000001.1"/>
</dbReference>
<evidence type="ECO:0008006" key="3">
    <source>
        <dbReference type="Google" id="ProtNLM"/>
    </source>
</evidence>
<comment type="caution">
    <text evidence="1">The sequence shown here is derived from an EMBL/GenBank/DDBJ whole genome shotgun (WGS) entry which is preliminary data.</text>
</comment>
<evidence type="ECO:0000313" key="2">
    <source>
        <dbReference type="Proteomes" id="UP000837803"/>
    </source>
</evidence>
<keyword evidence="2" id="KW-1185">Reference proteome</keyword>
<gene>
    <name evidence="1" type="ORF">LEM8419_00801</name>
</gene>
<organism evidence="1 2">
    <name type="scientific">Neolewinella maritima</name>
    <dbReference type="NCBI Taxonomy" id="1383882"/>
    <lineage>
        <taxon>Bacteria</taxon>
        <taxon>Pseudomonadati</taxon>
        <taxon>Bacteroidota</taxon>
        <taxon>Saprospiria</taxon>
        <taxon>Saprospirales</taxon>
        <taxon>Lewinellaceae</taxon>
        <taxon>Neolewinella</taxon>
    </lineage>
</organism>
<proteinExistence type="predicted"/>
<dbReference type="Proteomes" id="UP000837803">
    <property type="component" value="Unassembled WGS sequence"/>
</dbReference>
<accession>A0ABN8EZV4</accession>
<name>A0ABN8EZV4_9BACT</name>
<evidence type="ECO:0000313" key="1">
    <source>
        <dbReference type="EMBL" id="CAH0999501.1"/>
    </source>
</evidence>